<dbReference type="InterPro" id="IPR026866">
    <property type="entry name" value="CR006_AAA"/>
</dbReference>
<feature type="coiled-coil region" evidence="1">
    <location>
        <begin position="313"/>
        <end position="340"/>
    </location>
</feature>
<proteinExistence type="predicted"/>
<dbReference type="AlphaFoldDB" id="A0A3P3QPV9"/>
<protein>
    <recommendedName>
        <fullName evidence="2">Protein CR006 P-loop domain-containing protein</fullName>
    </recommendedName>
</protein>
<gene>
    <name evidence="3" type="ORF">EIK76_04200</name>
</gene>
<evidence type="ECO:0000313" key="3">
    <source>
        <dbReference type="EMBL" id="RRJ23292.1"/>
    </source>
</evidence>
<feature type="coiled-coil region" evidence="1">
    <location>
        <begin position="368"/>
        <end position="395"/>
    </location>
</feature>
<dbReference type="Gene3D" id="3.40.50.300">
    <property type="entry name" value="P-loop containing nucleotide triphosphate hydrolases"/>
    <property type="match status" value="1"/>
</dbReference>
<dbReference type="Pfam" id="PF13166">
    <property type="entry name" value="AAA_13"/>
    <property type="match status" value="1"/>
</dbReference>
<reference evidence="3 4" key="1">
    <citation type="submission" date="2018-11" db="EMBL/GenBank/DDBJ databases">
        <title>Draft genome analysis of Rheinheimera mesophila isolated from an industrial waste site.</title>
        <authorList>
            <person name="Yu Q."/>
            <person name="Qi Y."/>
            <person name="Zhang H."/>
            <person name="Lu Y."/>
            <person name="Pu J."/>
        </authorList>
    </citation>
    <scope>NUCLEOTIDE SEQUENCE [LARGE SCALE GENOMIC DNA]</scope>
    <source>
        <strain evidence="3 4">IITR13</strain>
    </source>
</reference>
<comment type="caution">
    <text evidence="3">The sequence shown here is derived from an EMBL/GenBank/DDBJ whole genome shotgun (WGS) entry which is preliminary data.</text>
</comment>
<evidence type="ECO:0000256" key="1">
    <source>
        <dbReference type="SAM" id="Coils"/>
    </source>
</evidence>
<sequence length="751" mass="86505">MIESFKLADIATYNEQGIQVTDLKEINFFYGANGCGKTTASNYLTDTSDQRFRNCQVVWTNGQPLKTLVYNKAFRENNFGDSDIAGVFTLGEATTEQVELIKARKVEQENAENQLKAYTTDHNKTLVEQKTLATEFTESCWSLYKKYQDDFKEALKGFLKKELFRDKIISMYSGDEAESGNAAEYSELKNRSATILGQRPEAYPLFVVPDFSSFHHIEADPIWHTVVAGKRDVDIAGLIEALGCQDWLNHGRQFINSTDICPFCQQPTIDEEFRTKIERYFDTSFEQQLEHVNRLASNYQERATYTFDVLQRIASQERDNEESKLDREEFELALKSLDSQFKANIMTIRNKQEKPSAKIDLTSTTEMLKILFSLIEQANQEIKKHNEVVINYDMERQRLIVDIWRFLAAEINDEFTAYHKKIKGVTKAIDILSAKVAESDRQVKEKKAEVTELSRNTTSVQPAVDEINRLLRAYAFLNFEIVPSQQLENHYVIQRQNGELAYESLSEGEVTFITFLYFVQLANGALKQDDVAQNRVVVIDDPISSLDSNVLYIVSAIVKGLIKEVKAGSSIKQLLLFTHNVYFHKEASFQNGRSNGCKKTHFWILRKVNNITSIQAYQQRNPINSSYELMWQELKDRRNRSGVTVQNIMRRILENYFKILGKLSDEDIVAKFDNHQEQQICLSLLHWINDGSHCIPDDLFIQTIDEQVEVYLNIFKHIFINSGHESHYKMMMAGEELFDGEFAQIGTIDAA</sequence>
<dbReference type="EMBL" id="RRCF01000001">
    <property type="protein sequence ID" value="RRJ23292.1"/>
    <property type="molecule type" value="Genomic_DNA"/>
</dbReference>
<keyword evidence="1" id="KW-0175">Coiled coil</keyword>
<keyword evidence="4" id="KW-1185">Reference proteome</keyword>
<organism evidence="3 4">
    <name type="scientific">Rheinheimera mesophila</name>
    <dbReference type="NCBI Taxonomy" id="1547515"/>
    <lineage>
        <taxon>Bacteria</taxon>
        <taxon>Pseudomonadati</taxon>
        <taxon>Pseudomonadota</taxon>
        <taxon>Gammaproteobacteria</taxon>
        <taxon>Chromatiales</taxon>
        <taxon>Chromatiaceae</taxon>
        <taxon>Rheinheimera</taxon>
    </lineage>
</organism>
<feature type="coiled-coil region" evidence="1">
    <location>
        <begin position="429"/>
        <end position="456"/>
    </location>
</feature>
<dbReference type="Proteomes" id="UP000276260">
    <property type="component" value="Unassembled WGS sequence"/>
</dbReference>
<evidence type="ECO:0000259" key="2">
    <source>
        <dbReference type="Pfam" id="PF13166"/>
    </source>
</evidence>
<dbReference type="RefSeq" id="WP_046519174.1">
    <property type="nucleotide sequence ID" value="NZ_LAVS01000008.1"/>
</dbReference>
<dbReference type="OrthoDB" id="9795565at2"/>
<dbReference type="SUPFAM" id="SSF52540">
    <property type="entry name" value="P-loop containing nucleoside triphosphate hydrolases"/>
    <property type="match status" value="1"/>
</dbReference>
<dbReference type="InterPro" id="IPR027417">
    <property type="entry name" value="P-loop_NTPase"/>
</dbReference>
<feature type="domain" description="Protein CR006 P-loop" evidence="2">
    <location>
        <begin position="10"/>
        <end position="719"/>
    </location>
</feature>
<accession>A0A3P3QPV9</accession>
<name>A0A3P3QPV9_9GAMM</name>
<evidence type="ECO:0000313" key="4">
    <source>
        <dbReference type="Proteomes" id="UP000276260"/>
    </source>
</evidence>